<evidence type="ECO:0000313" key="7">
    <source>
        <dbReference type="EMBL" id="WFD34333.1"/>
    </source>
</evidence>
<name>A0AAF0J5L2_9BASI</name>
<evidence type="ECO:0000256" key="2">
    <source>
        <dbReference type="ARBA" id="ARBA00005991"/>
    </source>
</evidence>
<protein>
    <recommendedName>
        <fullName evidence="6">UPF3 domain-containing protein</fullName>
    </recommendedName>
</protein>
<dbReference type="GO" id="GO:0005730">
    <property type="term" value="C:nucleolus"/>
    <property type="evidence" value="ECO:0007669"/>
    <property type="project" value="TreeGrafter"/>
</dbReference>
<feature type="domain" description="UPF3" evidence="6">
    <location>
        <begin position="21"/>
        <end position="177"/>
    </location>
</feature>
<accession>A0AAF0J5L2</accession>
<dbReference type="GO" id="GO:0045727">
    <property type="term" value="P:positive regulation of translation"/>
    <property type="evidence" value="ECO:0007669"/>
    <property type="project" value="TreeGrafter"/>
</dbReference>
<dbReference type="GO" id="GO:0000184">
    <property type="term" value="P:nuclear-transcribed mRNA catabolic process, nonsense-mediated decay"/>
    <property type="evidence" value="ECO:0007669"/>
    <property type="project" value="UniProtKB-KW"/>
</dbReference>
<proteinExistence type="inferred from homology"/>
<dbReference type="CDD" id="cd12455">
    <property type="entry name" value="RRM_like_Smg4_UPF3"/>
    <property type="match status" value="1"/>
</dbReference>
<dbReference type="Pfam" id="PF03467">
    <property type="entry name" value="Smg4_UPF3"/>
    <property type="match status" value="1"/>
</dbReference>
<dbReference type="Proteomes" id="UP001219933">
    <property type="component" value="Chromosome 2"/>
</dbReference>
<dbReference type="PANTHER" id="PTHR13112:SF0">
    <property type="entry name" value="FI21285P1"/>
    <property type="match status" value="1"/>
</dbReference>
<dbReference type="Gene3D" id="3.30.70.330">
    <property type="match status" value="1"/>
</dbReference>
<keyword evidence="4" id="KW-0539">Nucleus</keyword>
<dbReference type="GO" id="GO:0005737">
    <property type="term" value="C:cytoplasm"/>
    <property type="evidence" value="ECO:0007669"/>
    <property type="project" value="TreeGrafter"/>
</dbReference>
<sequence length="233" mass="26108">MRDKNTGDTRAPARRRRKQQQQLKVVVRQLPAHLPEEVFWRAVSPWVRRGPDGANVNFTEYVPGKPASGAHKRDRMSVAYIRFSDAADVPGFIRGFDGHIMRDRNGHEYVARVEVALYQTVPAGAPAKNDALHATIESTPEYKAFLEALNAPAEPEPEPGPTESTDELTPLVAYINQKHQERHPAPRDAQRARPKQITLLKPPHQQDKDTPPPQPQPDTPKATKDGPPTQGRR</sequence>
<gene>
    <name evidence="7" type="ORF">MCUN1_001172</name>
</gene>
<dbReference type="InterPro" id="IPR035979">
    <property type="entry name" value="RBD_domain_sf"/>
</dbReference>
<dbReference type="GO" id="GO:0003729">
    <property type="term" value="F:mRNA binding"/>
    <property type="evidence" value="ECO:0007669"/>
    <property type="project" value="TreeGrafter"/>
</dbReference>
<evidence type="ECO:0000256" key="5">
    <source>
        <dbReference type="SAM" id="MobiDB-lite"/>
    </source>
</evidence>
<keyword evidence="3" id="KW-0866">Nonsense-mediated mRNA decay</keyword>
<dbReference type="EMBL" id="CP119878">
    <property type="protein sequence ID" value="WFD34333.1"/>
    <property type="molecule type" value="Genomic_DNA"/>
</dbReference>
<dbReference type="InterPro" id="IPR012677">
    <property type="entry name" value="Nucleotide-bd_a/b_plait_sf"/>
</dbReference>
<dbReference type="InterPro" id="IPR005120">
    <property type="entry name" value="UPF3_dom"/>
</dbReference>
<evidence type="ECO:0000256" key="3">
    <source>
        <dbReference type="ARBA" id="ARBA00023161"/>
    </source>
</evidence>
<dbReference type="PANTHER" id="PTHR13112">
    <property type="entry name" value="UPF3 REGULATOR OF NONSENSE TRANSCRIPTS-LIKE PROTEIN"/>
    <property type="match status" value="1"/>
</dbReference>
<feature type="region of interest" description="Disordered" evidence="5">
    <location>
        <begin position="1"/>
        <end position="21"/>
    </location>
</feature>
<evidence type="ECO:0000313" key="8">
    <source>
        <dbReference type="Proteomes" id="UP001219933"/>
    </source>
</evidence>
<reference evidence="7" key="1">
    <citation type="submission" date="2023-03" db="EMBL/GenBank/DDBJ databases">
        <title>Mating type loci evolution in Malassezia.</title>
        <authorList>
            <person name="Coelho M.A."/>
        </authorList>
    </citation>
    <scope>NUCLEOTIDE SEQUENCE</scope>
    <source>
        <strain evidence="7">CBS 11721</strain>
    </source>
</reference>
<feature type="region of interest" description="Disordered" evidence="5">
    <location>
        <begin position="173"/>
        <end position="233"/>
    </location>
</feature>
<feature type="compositionally biased region" description="Basic and acidic residues" evidence="5">
    <location>
        <begin position="178"/>
        <end position="191"/>
    </location>
</feature>
<dbReference type="InterPro" id="IPR039722">
    <property type="entry name" value="Upf3"/>
</dbReference>
<keyword evidence="8" id="KW-1185">Reference proteome</keyword>
<evidence type="ECO:0000256" key="1">
    <source>
        <dbReference type="ARBA" id="ARBA00004123"/>
    </source>
</evidence>
<dbReference type="AlphaFoldDB" id="A0AAF0J5L2"/>
<comment type="similarity">
    <text evidence="2">Belongs to the RENT3 family.</text>
</comment>
<comment type="subcellular location">
    <subcellularLocation>
        <location evidence="1">Nucleus</location>
    </subcellularLocation>
</comment>
<evidence type="ECO:0000259" key="6">
    <source>
        <dbReference type="Pfam" id="PF03467"/>
    </source>
</evidence>
<organism evidence="7 8">
    <name type="scientific">Malassezia cuniculi</name>
    <dbReference type="NCBI Taxonomy" id="948313"/>
    <lineage>
        <taxon>Eukaryota</taxon>
        <taxon>Fungi</taxon>
        <taxon>Dikarya</taxon>
        <taxon>Basidiomycota</taxon>
        <taxon>Ustilaginomycotina</taxon>
        <taxon>Malasseziomycetes</taxon>
        <taxon>Malasseziales</taxon>
        <taxon>Malasseziaceae</taxon>
        <taxon>Malassezia</taxon>
    </lineage>
</organism>
<dbReference type="SUPFAM" id="SSF54928">
    <property type="entry name" value="RNA-binding domain, RBD"/>
    <property type="match status" value="1"/>
</dbReference>
<evidence type="ECO:0000256" key="4">
    <source>
        <dbReference type="ARBA" id="ARBA00023242"/>
    </source>
</evidence>